<dbReference type="GO" id="GO:0008270">
    <property type="term" value="F:zinc ion binding"/>
    <property type="evidence" value="ECO:0007669"/>
    <property type="project" value="UniProtKB-KW"/>
</dbReference>
<feature type="compositionally biased region" description="Low complexity" evidence="8">
    <location>
        <begin position="232"/>
        <end position="262"/>
    </location>
</feature>
<comment type="subcellular location">
    <subcellularLocation>
        <location evidence="1">Cytoplasm</location>
    </subcellularLocation>
</comment>
<feature type="compositionally biased region" description="Basic residues" evidence="8">
    <location>
        <begin position="510"/>
        <end position="523"/>
    </location>
</feature>
<keyword evidence="11" id="KW-1185">Reference proteome</keyword>
<accession>A0A163J1W9</accession>
<evidence type="ECO:0000256" key="5">
    <source>
        <dbReference type="ARBA" id="ARBA00022771"/>
    </source>
</evidence>
<keyword evidence="5 7" id="KW-0863">Zinc-finger</keyword>
<feature type="compositionally biased region" description="Polar residues" evidence="8">
    <location>
        <begin position="629"/>
        <end position="640"/>
    </location>
</feature>
<reference evidence="10" key="1">
    <citation type="submission" date="2016-04" db="EMBL/GenBank/DDBJ databases">
        <authorList>
            <person name="Evans L.H."/>
            <person name="Alamgir A."/>
            <person name="Owens N."/>
            <person name="Weber N.D."/>
            <person name="Virtaneva K."/>
            <person name="Barbian K."/>
            <person name="Babar A."/>
            <person name="Rosenke K."/>
        </authorList>
    </citation>
    <scope>NUCLEOTIDE SEQUENCE [LARGE SCALE GENOMIC DNA]</scope>
    <source>
        <strain evidence="10">CBS 101.48</strain>
    </source>
</reference>
<keyword evidence="3" id="KW-0963">Cytoplasm</keyword>
<dbReference type="GO" id="GO:1990304">
    <property type="term" value="C:MUB1-RAD6-UBR2 ubiquitin ligase complex"/>
    <property type="evidence" value="ECO:0007669"/>
    <property type="project" value="TreeGrafter"/>
</dbReference>
<dbReference type="GO" id="GO:0006511">
    <property type="term" value="P:ubiquitin-dependent protein catabolic process"/>
    <property type="evidence" value="ECO:0007669"/>
    <property type="project" value="TreeGrafter"/>
</dbReference>
<evidence type="ECO:0000259" key="9">
    <source>
        <dbReference type="PROSITE" id="PS50865"/>
    </source>
</evidence>
<dbReference type="OrthoDB" id="5594178at2759"/>
<name>A0A163J1W9_ABSGL</name>
<evidence type="ECO:0000256" key="2">
    <source>
        <dbReference type="ARBA" id="ARBA00010655"/>
    </source>
</evidence>
<dbReference type="InterPro" id="IPR002893">
    <property type="entry name" value="Znf_MYND"/>
</dbReference>
<dbReference type="EMBL" id="LT551165">
    <property type="protein sequence ID" value="SAL96673.1"/>
    <property type="molecule type" value="Genomic_DNA"/>
</dbReference>
<dbReference type="PROSITE" id="PS50865">
    <property type="entry name" value="ZF_MYND_2"/>
    <property type="match status" value="1"/>
</dbReference>
<dbReference type="GO" id="GO:0005737">
    <property type="term" value="C:cytoplasm"/>
    <property type="evidence" value="ECO:0007669"/>
    <property type="project" value="UniProtKB-SubCell"/>
</dbReference>
<dbReference type="Proteomes" id="UP000078561">
    <property type="component" value="Unassembled WGS sequence"/>
</dbReference>
<dbReference type="GO" id="GO:0007163">
    <property type="term" value="P:establishment or maintenance of cell polarity"/>
    <property type="evidence" value="ECO:0007669"/>
    <property type="project" value="TreeGrafter"/>
</dbReference>
<feature type="compositionally biased region" description="Acidic residues" evidence="8">
    <location>
        <begin position="566"/>
        <end position="576"/>
    </location>
</feature>
<dbReference type="PANTHER" id="PTHR47442:SF1">
    <property type="entry name" value="MYND-TYPE ZINC FINGER PROTEIN MUB1"/>
    <property type="match status" value="1"/>
</dbReference>
<evidence type="ECO:0000313" key="10">
    <source>
        <dbReference type="EMBL" id="SAL96673.1"/>
    </source>
</evidence>
<feature type="region of interest" description="Disordered" evidence="8">
    <location>
        <begin position="133"/>
        <end position="293"/>
    </location>
</feature>
<dbReference type="Gene3D" id="1.10.220.160">
    <property type="match status" value="1"/>
</dbReference>
<dbReference type="PANTHER" id="PTHR47442">
    <property type="entry name" value="MYND-TYPE ZINC FINGER PROTEIN MUB1"/>
    <property type="match status" value="1"/>
</dbReference>
<dbReference type="AlphaFoldDB" id="A0A163J1W9"/>
<feature type="compositionally biased region" description="Polar residues" evidence="8">
    <location>
        <begin position="138"/>
        <end position="151"/>
    </location>
</feature>
<evidence type="ECO:0000256" key="8">
    <source>
        <dbReference type="SAM" id="MobiDB-lite"/>
    </source>
</evidence>
<feature type="compositionally biased region" description="Low complexity" evidence="8">
    <location>
        <begin position="652"/>
        <end position="661"/>
    </location>
</feature>
<dbReference type="InterPro" id="IPR051664">
    <property type="entry name" value="MYND-type_zinc_finger"/>
</dbReference>
<feature type="compositionally biased region" description="Low complexity" evidence="8">
    <location>
        <begin position="152"/>
        <end position="190"/>
    </location>
</feature>
<dbReference type="FunCoup" id="A0A163J1W9">
    <property type="interactions" value="1"/>
</dbReference>
<protein>
    <recommendedName>
        <fullName evidence="9">MYND-type domain-containing protein</fullName>
    </recommendedName>
</protein>
<feature type="domain" description="MYND-type" evidence="9">
    <location>
        <begin position="385"/>
        <end position="427"/>
    </location>
</feature>
<evidence type="ECO:0000256" key="6">
    <source>
        <dbReference type="ARBA" id="ARBA00022833"/>
    </source>
</evidence>
<proteinExistence type="inferred from homology"/>
<feature type="compositionally biased region" description="Low complexity" evidence="8">
    <location>
        <begin position="546"/>
        <end position="559"/>
    </location>
</feature>
<dbReference type="InParanoid" id="A0A163J1W9"/>
<keyword evidence="6" id="KW-0862">Zinc</keyword>
<dbReference type="Pfam" id="PF01753">
    <property type="entry name" value="zf-MYND"/>
    <property type="match status" value="1"/>
</dbReference>
<evidence type="ECO:0000256" key="7">
    <source>
        <dbReference type="PROSITE-ProRule" id="PRU00134"/>
    </source>
</evidence>
<feature type="region of interest" description="Disordered" evidence="8">
    <location>
        <begin position="494"/>
        <end position="681"/>
    </location>
</feature>
<sequence length="681" mass="76174">MREPNFSSPTQNKAAIVISSTLYDRRALDCTATLPLVNSLTHLAYMTSTSPRMREILTSDGGLERLVKILATSHNTDKHSLWKWSLAFQCVVNIGVRGTETIRTRVVEVGAVHVILAILENFLRALGQAKLEKEQERTNPNSSSGLITNGHNTSITATTTTSTASATPTNTTTAATTTTATNNTALSLPTMPLPPHSRSTPVHPSRRLFSIYPSSANTTDDSETTISPPPTTVASSPTMSLASSHLPPPLSSGRLSFSSSPPFTMPKRRTFLPHGSVKQQQQQQKSRTNKDSNLSSIPLLNSLAFDAVLHREEDILLSLQLLAYLSKYPHIRNTFHNDHRHNVFSVVEKFTHRIHPQTIIYWAGVIMRNACRKDESQGGIRQCAYMHCGKWERYPREFAKCRRCRKAKYCSKTCQSRAWAEGHRWWCVERTHTSHPPNMVSTTTAAATAAVVAAATAAPPPPPEDPLTNTEQIGSLDGVDATTTHIPLNMDETRTMEHQQQQQMQQQQQPHHHHHHNHHHHHVPTTAIPQQDDDMDPAPAHHDNRQQSSLSGQQQGARGSRSRDMETEEEEEDDEGDDRRQYNRHDTQEDRRSLTNHNTQQPQQQQQQRDEAIGSSLPPPAPADENISSDRLLSPNQQSLLFYHRRRRHSRSAQSLASGSSTEVEADTTLQPDQQDLMEID</sequence>
<keyword evidence="4" id="KW-0479">Metal-binding</keyword>
<dbReference type="SUPFAM" id="SSF144232">
    <property type="entry name" value="HIT/MYND zinc finger-like"/>
    <property type="match status" value="1"/>
</dbReference>
<organism evidence="10">
    <name type="scientific">Absidia glauca</name>
    <name type="common">Pin mould</name>
    <dbReference type="NCBI Taxonomy" id="4829"/>
    <lineage>
        <taxon>Eukaryota</taxon>
        <taxon>Fungi</taxon>
        <taxon>Fungi incertae sedis</taxon>
        <taxon>Mucoromycota</taxon>
        <taxon>Mucoromycotina</taxon>
        <taxon>Mucoromycetes</taxon>
        <taxon>Mucorales</taxon>
        <taxon>Cunninghamellaceae</taxon>
        <taxon>Absidia</taxon>
    </lineage>
</organism>
<evidence type="ECO:0000256" key="1">
    <source>
        <dbReference type="ARBA" id="ARBA00004496"/>
    </source>
</evidence>
<dbReference type="Gene3D" id="6.10.140.2220">
    <property type="match status" value="1"/>
</dbReference>
<feature type="compositionally biased region" description="Low complexity" evidence="8">
    <location>
        <begin position="498"/>
        <end position="509"/>
    </location>
</feature>
<comment type="similarity">
    <text evidence="2">Belongs to the MUB1/samB family.</text>
</comment>
<gene>
    <name evidence="10" type="primary">ABSGL_02089.1 scaffold 2596</name>
</gene>
<feature type="compositionally biased region" description="Basic and acidic residues" evidence="8">
    <location>
        <begin position="577"/>
        <end position="593"/>
    </location>
</feature>
<evidence type="ECO:0000256" key="3">
    <source>
        <dbReference type="ARBA" id="ARBA00022490"/>
    </source>
</evidence>
<evidence type="ECO:0000256" key="4">
    <source>
        <dbReference type="ARBA" id="ARBA00022723"/>
    </source>
</evidence>
<dbReference type="OMA" id="QDMQYWA"/>
<evidence type="ECO:0000313" key="11">
    <source>
        <dbReference type="Proteomes" id="UP000078561"/>
    </source>
</evidence>